<keyword evidence="6 9" id="KW-0472">Membrane</keyword>
<keyword evidence="4 9" id="KW-0812">Transmembrane</keyword>
<feature type="compositionally biased region" description="Basic and acidic residues" evidence="8">
    <location>
        <begin position="20"/>
        <end position="31"/>
    </location>
</feature>
<evidence type="ECO:0000256" key="2">
    <source>
        <dbReference type="ARBA" id="ARBA00022676"/>
    </source>
</evidence>
<keyword evidence="3 10" id="KW-0808">Transferase</keyword>
<sequence>MGAQNADTAGAPSEPDDTVDDGRAEHPDERPGPLPVRTIALGTAGSLMILLSAFGAAGVLVNDPVLGHGPLSWLRYGHGQMLATATIYLGFGLVVWAWVRLGRHVLAGRVSSRPVLIAAAAWMAPLVISPPVFTRDVFSYIAQGMLPLYGQDPYVVGPIVLSMQDVVQNVHPFWQTTPAPYGPLFILLAKGVAWVSGSNMILGVVLMRIVLMVGLVPLLWALPGLVRHLGGHLPTTLWLAVAGPMTVVHLVGGPHNDLIMVGLLAAGTLCVLERRHVTGIVLVTLAAAIKATAMMALPFLVWVWAAHLGATFWRNAFRAVAAALATFLVTFGGVTLLAGVDLGWFKALQAPTMIVNWLSIPTAVGEFAHTVADLFFDANKAWFVNTARVIGGLAFFVIAARQWWLSRHGGSDAVRRMAFILFALAVLSPATLPWYVTWGFVIGAALPWQRRQLAILVSAGVFLVLTYSPAGEDLLYNWPFIACAIAGSVLAGISLLRVDPLGLFGPRRELVTVDVPTPAAKV</sequence>
<evidence type="ECO:0000256" key="3">
    <source>
        <dbReference type="ARBA" id="ARBA00022679"/>
    </source>
</evidence>
<feature type="transmembrane region" description="Helical" evidence="9">
    <location>
        <begin position="280"/>
        <end position="304"/>
    </location>
</feature>
<evidence type="ECO:0000256" key="7">
    <source>
        <dbReference type="ARBA" id="ARBA00043987"/>
    </source>
</evidence>
<name>A0A2S6H1Z7_9PSEU</name>
<comment type="caution">
    <text evidence="10">The sequence shown here is derived from an EMBL/GenBank/DDBJ whole genome shotgun (WGS) entry which is preliminary data.</text>
</comment>
<dbReference type="GO" id="GO:0016020">
    <property type="term" value="C:membrane"/>
    <property type="evidence" value="ECO:0007669"/>
    <property type="project" value="UniProtKB-SubCell"/>
</dbReference>
<reference evidence="10 11" key="1">
    <citation type="submission" date="2018-02" db="EMBL/GenBank/DDBJ databases">
        <title>Genomic Encyclopedia of Archaeal and Bacterial Type Strains, Phase II (KMG-II): from individual species to whole genera.</title>
        <authorList>
            <person name="Goeker M."/>
        </authorList>
    </citation>
    <scope>NUCLEOTIDE SEQUENCE [LARGE SCALE GENOMIC DNA]</scope>
    <source>
        <strain evidence="10 11">YU 961-1</strain>
    </source>
</reference>
<feature type="transmembrane region" description="Helical" evidence="9">
    <location>
        <begin position="453"/>
        <end position="470"/>
    </location>
</feature>
<feature type="transmembrane region" description="Helical" evidence="9">
    <location>
        <begin position="316"/>
        <end position="340"/>
    </location>
</feature>
<accession>A0A2S6H1Z7</accession>
<comment type="similarity">
    <text evidence="7">Belongs to the MptA/B family.</text>
</comment>
<evidence type="ECO:0000256" key="4">
    <source>
        <dbReference type="ARBA" id="ARBA00022692"/>
    </source>
</evidence>
<dbReference type="GO" id="GO:0016757">
    <property type="term" value="F:glycosyltransferase activity"/>
    <property type="evidence" value="ECO:0007669"/>
    <property type="project" value="UniProtKB-KW"/>
</dbReference>
<evidence type="ECO:0000313" key="10">
    <source>
        <dbReference type="EMBL" id="PPK71447.1"/>
    </source>
</evidence>
<feature type="transmembrane region" description="Helical" evidence="9">
    <location>
        <begin position="233"/>
        <end position="252"/>
    </location>
</feature>
<feature type="transmembrane region" description="Helical" evidence="9">
    <location>
        <begin position="200"/>
        <end position="221"/>
    </location>
</feature>
<evidence type="ECO:0000313" key="11">
    <source>
        <dbReference type="Proteomes" id="UP000239203"/>
    </source>
</evidence>
<keyword evidence="2 10" id="KW-0328">Glycosyltransferase</keyword>
<evidence type="ECO:0000256" key="5">
    <source>
        <dbReference type="ARBA" id="ARBA00022989"/>
    </source>
</evidence>
<evidence type="ECO:0000256" key="9">
    <source>
        <dbReference type="SAM" id="Phobius"/>
    </source>
</evidence>
<feature type="region of interest" description="Disordered" evidence="8">
    <location>
        <begin position="1"/>
        <end position="35"/>
    </location>
</feature>
<evidence type="ECO:0000256" key="6">
    <source>
        <dbReference type="ARBA" id="ARBA00023136"/>
    </source>
</evidence>
<feature type="transmembrane region" description="Helical" evidence="9">
    <location>
        <begin position="39"/>
        <end position="61"/>
    </location>
</feature>
<dbReference type="AlphaFoldDB" id="A0A2S6H1Z7"/>
<dbReference type="EMBL" id="PTIX01000001">
    <property type="protein sequence ID" value="PPK71447.1"/>
    <property type="molecule type" value="Genomic_DNA"/>
</dbReference>
<evidence type="ECO:0000256" key="8">
    <source>
        <dbReference type="SAM" id="MobiDB-lite"/>
    </source>
</evidence>
<proteinExistence type="inferred from homology"/>
<organism evidence="10 11">
    <name type="scientific">Actinokineospora auranticolor</name>
    <dbReference type="NCBI Taxonomy" id="155976"/>
    <lineage>
        <taxon>Bacteria</taxon>
        <taxon>Bacillati</taxon>
        <taxon>Actinomycetota</taxon>
        <taxon>Actinomycetes</taxon>
        <taxon>Pseudonocardiales</taxon>
        <taxon>Pseudonocardiaceae</taxon>
        <taxon>Actinokineospora</taxon>
    </lineage>
</organism>
<feature type="transmembrane region" description="Helical" evidence="9">
    <location>
        <begin position="417"/>
        <end position="441"/>
    </location>
</feature>
<dbReference type="Pfam" id="PF26314">
    <property type="entry name" value="MptA_B_family"/>
    <property type="match status" value="1"/>
</dbReference>
<feature type="transmembrane region" description="Helical" evidence="9">
    <location>
        <begin position="476"/>
        <end position="498"/>
    </location>
</feature>
<evidence type="ECO:0000256" key="1">
    <source>
        <dbReference type="ARBA" id="ARBA00004141"/>
    </source>
</evidence>
<feature type="transmembrane region" description="Helical" evidence="9">
    <location>
        <begin position="382"/>
        <end position="405"/>
    </location>
</feature>
<dbReference type="NCBIfam" id="NF038066">
    <property type="entry name" value="MptB"/>
    <property type="match status" value="1"/>
</dbReference>
<dbReference type="InterPro" id="IPR049829">
    <property type="entry name" value="MptA/B-like"/>
</dbReference>
<feature type="transmembrane region" description="Helical" evidence="9">
    <location>
        <begin position="114"/>
        <end position="133"/>
    </location>
</feature>
<dbReference type="Proteomes" id="UP000239203">
    <property type="component" value="Unassembled WGS sequence"/>
</dbReference>
<gene>
    <name evidence="10" type="ORF">CLV40_101637</name>
</gene>
<protein>
    <submittedName>
        <fullName evidence="10">Alpha-1,6-mannosyltransferase</fullName>
    </submittedName>
</protein>
<keyword evidence="11" id="KW-1185">Reference proteome</keyword>
<feature type="transmembrane region" description="Helical" evidence="9">
    <location>
        <begin position="81"/>
        <end position="102"/>
    </location>
</feature>
<comment type="subcellular location">
    <subcellularLocation>
        <location evidence="1">Membrane</location>
        <topology evidence="1">Multi-pass membrane protein</topology>
    </subcellularLocation>
</comment>
<keyword evidence="5 9" id="KW-1133">Transmembrane helix</keyword>